<dbReference type="InterPro" id="IPR027417">
    <property type="entry name" value="P-loop_NTPase"/>
</dbReference>
<dbReference type="Gene3D" id="3.40.50.300">
    <property type="entry name" value="P-loop containing nucleotide triphosphate hydrolases"/>
    <property type="match status" value="3"/>
</dbReference>
<gene>
    <name evidence="1" type="ORF">AG1IA_09111</name>
</gene>
<accession>L8WJ79</accession>
<evidence type="ECO:0000313" key="2">
    <source>
        <dbReference type="Proteomes" id="UP000011668"/>
    </source>
</evidence>
<dbReference type="OMA" id="EVWFVEV"/>
<dbReference type="AlphaFoldDB" id="L8WJ79"/>
<dbReference type="OrthoDB" id="6362633at2759"/>
<dbReference type="Proteomes" id="UP000011668">
    <property type="component" value="Unassembled WGS sequence"/>
</dbReference>
<dbReference type="PANTHER" id="PTHR10285">
    <property type="entry name" value="URIDINE KINASE"/>
    <property type="match status" value="1"/>
</dbReference>
<reference evidence="1 2" key="1">
    <citation type="journal article" date="2013" name="Nat. Commun.">
        <title>The evolution and pathogenic mechanisms of the rice sheath blight pathogen.</title>
        <authorList>
            <person name="Zheng A."/>
            <person name="Lin R."/>
            <person name="Xu L."/>
            <person name="Qin P."/>
            <person name="Tang C."/>
            <person name="Ai P."/>
            <person name="Zhang D."/>
            <person name="Liu Y."/>
            <person name="Sun Z."/>
            <person name="Feng H."/>
            <person name="Wang Y."/>
            <person name="Chen Y."/>
            <person name="Liang X."/>
            <person name="Fu R."/>
            <person name="Li Q."/>
            <person name="Zhang J."/>
            <person name="Yu X."/>
            <person name="Xie Z."/>
            <person name="Ding L."/>
            <person name="Guan P."/>
            <person name="Tang J."/>
            <person name="Liang Y."/>
            <person name="Wang S."/>
            <person name="Deng Q."/>
            <person name="Li S."/>
            <person name="Zhu J."/>
            <person name="Wang L."/>
            <person name="Liu H."/>
            <person name="Li P."/>
        </authorList>
    </citation>
    <scope>NUCLEOTIDE SEQUENCE [LARGE SCALE GENOMIC DNA]</scope>
    <source>
        <strain evidence="2">AG-1 IA</strain>
    </source>
</reference>
<dbReference type="STRING" id="983506.L8WJ79"/>
<dbReference type="EMBL" id="AFRT01003028">
    <property type="protein sequence ID" value="ELU36858.1"/>
    <property type="molecule type" value="Genomic_DNA"/>
</dbReference>
<organism evidence="1 2">
    <name type="scientific">Thanatephorus cucumeris (strain AG1-IA)</name>
    <name type="common">Rice sheath blight fungus</name>
    <name type="synonym">Rhizoctonia solani</name>
    <dbReference type="NCBI Taxonomy" id="983506"/>
    <lineage>
        <taxon>Eukaryota</taxon>
        <taxon>Fungi</taxon>
        <taxon>Dikarya</taxon>
        <taxon>Basidiomycota</taxon>
        <taxon>Agaricomycotina</taxon>
        <taxon>Agaricomycetes</taxon>
        <taxon>Cantharellales</taxon>
        <taxon>Ceratobasidiaceae</taxon>
        <taxon>Rhizoctonia</taxon>
        <taxon>Rhizoctonia solani AG-1</taxon>
    </lineage>
</organism>
<protein>
    <submittedName>
        <fullName evidence="1">PRK domain-containing protein</fullName>
    </submittedName>
</protein>
<dbReference type="SUPFAM" id="SSF52540">
    <property type="entry name" value="P-loop containing nucleoside triphosphate hydrolases"/>
    <property type="match status" value="1"/>
</dbReference>
<evidence type="ECO:0000313" key="1">
    <source>
        <dbReference type="EMBL" id="ELU36858.1"/>
    </source>
</evidence>
<name>L8WJ79_THACA</name>
<sequence>MDAVADSLVTYLIDKLKGYYLKPSRRFLVGICGIPSSGKTTLSKKIVENINLLENGAAVLVGLDGWHYSRAELDKFDNVKEAYDRRGAGELTKLTIVPPSNRPSSPAFTFDSASYVKFATALRQSPSSSVTPPPQTSIIYAPTFDHALKDPTPNGQSILPSHRIVVIEGLYTFIDTPEWKPAAEALDERWLIEVDIPEATRRLVQRHVVTGVAKDLEEANWRAENNDMPSKFMNDSNQGTREITVIQMDYGYWNT</sequence>
<dbReference type="HOGENOM" id="CLU_067202_1_1_1"/>
<keyword evidence="2" id="KW-1185">Reference proteome</keyword>
<comment type="caution">
    <text evidence="1">The sequence shown here is derived from an EMBL/GenBank/DDBJ whole genome shotgun (WGS) entry which is preliminary data.</text>
</comment>
<proteinExistence type="predicted"/>